<keyword evidence="2" id="KW-0285">Flavoprotein</keyword>
<organism evidence="7 8">
    <name type="scientific">Parathalassolituus penaei</name>
    <dbReference type="NCBI Taxonomy" id="2997323"/>
    <lineage>
        <taxon>Bacteria</taxon>
        <taxon>Pseudomonadati</taxon>
        <taxon>Pseudomonadota</taxon>
        <taxon>Gammaproteobacteria</taxon>
        <taxon>Oceanospirillales</taxon>
        <taxon>Oceanospirillaceae</taxon>
        <taxon>Parathalassolituus</taxon>
    </lineage>
</organism>
<name>A0A9X3EB12_9GAMM</name>
<dbReference type="SUPFAM" id="SSF51905">
    <property type="entry name" value="FAD/NAD(P)-binding domain"/>
    <property type="match status" value="1"/>
</dbReference>
<dbReference type="PANTHER" id="PTHR43104:SF4">
    <property type="entry name" value="L-2-HYDROXYGLUTARATE DEHYDROGENASE, MITOCHONDRIAL"/>
    <property type="match status" value="1"/>
</dbReference>
<evidence type="ECO:0000256" key="4">
    <source>
        <dbReference type="ARBA" id="ARBA00023002"/>
    </source>
</evidence>
<feature type="domain" description="FAD dependent oxidoreductase" evidence="6">
    <location>
        <begin position="6"/>
        <end position="374"/>
    </location>
</feature>
<dbReference type="InterPro" id="IPR006076">
    <property type="entry name" value="FAD-dep_OxRdtase"/>
</dbReference>
<dbReference type="Pfam" id="PF01266">
    <property type="entry name" value="DAO"/>
    <property type="match status" value="1"/>
</dbReference>
<comment type="caution">
    <text evidence="7">The sequence shown here is derived from an EMBL/GenBank/DDBJ whole genome shotgun (WGS) entry which is preliminary data.</text>
</comment>
<dbReference type="PANTHER" id="PTHR43104">
    <property type="entry name" value="L-2-HYDROXYGLUTARATE DEHYDROGENASE, MITOCHONDRIAL"/>
    <property type="match status" value="1"/>
</dbReference>
<evidence type="ECO:0000256" key="2">
    <source>
        <dbReference type="ARBA" id="ARBA00022630"/>
    </source>
</evidence>
<comment type="cofactor">
    <cofactor evidence="1">
        <name>FAD</name>
        <dbReference type="ChEBI" id="CHEBI:57692"/>
    </cofactor>
</comment>
<comment type="similarity">
    <text evidence="5">Belongs to the L2HGDH family.</text>
</comment>
<keyword evidence="8" id="KW-1185">Reference proteome</keyword>
<dbReference type="Gene3D" id="3.30.9.10">
    <property type="entry name" value="D-Amino Acid Oxidase, subunit A, domain 2"/>
    <property type="match status" value="1"/>
</dbReference>
<dbReference type="Gene3D" id="3.50.50.60">
    <property type="entry name" value="FAD/NAD(P)-binding domain"/>
    <property type="match status" value="1"/>
</dbReference>
<reference evidence="7" key="1">
    <citation type="submission" date="2022-11" db="EMBL/GenBank/DDBJ databases">
        <title>Parathalassolutuus dongxingensis gen. nov., sp. nov., a novel member of family Oceanospirillaceae isolated from a coastal shrimp pond in Guangxi, China.</title>
        <authorList>
            <person name="Chen H."/>
        </authorList>
    </citation>
    <scope>NUCLEOTIDE SEQUENCE</scope>
    <source>
        <strain evidence="7">G-43</strain>
    </source>
</reference>
<gene>
    <name evidence="7" type="ORF">OUO13_03470</name>
</gene>
<proteinExistence type="inferred from homology"/>
<dbReference type="Proteomes" id="UP001150830">
    <property type="component" value="Unassembled WGS sequence"/>
</dbReference>
<accession>A0A9X3EB12</accession>
<dbReference type="EMBL" id="JAPNOA010000016">
    <property type="protein sequence ID" value="MCY0964233.1"/>
    <property type="molecule type" value="Genomic_DNA"/>
</dbReference>
<evidence type="ECO:0000256" key="1">
    <source>
        <dbReference type="ARBA" id="ARBA00001974"/>
    </source>
</evidence>
<keyword evidence="4" id="KW-0560">Oxidoreductase</keyword>
<evidence type="ECO:0000259" key="6">
    <source>
        <dbReference type="Pfam" id="PF01266"/>
    </source>
</evidence>
<evidence type="ECO:0000256" key="3">
    <source>
        <dbReference type="ARBA" id="ARBA00022827"/>
    </source>
</evidence>
<dbReference type="AlphaFoldDB" id="A0A9X3EB12"/>
<keyword evidence="3" id="KW-0274">FAD</keyword>
<sequence length="380" mass="41284">MSADFDVCIVGGGVVGLAIAQRLSEHCQVLLLERHGQIGTETSSRNSEVIHAGLYYPAASLKERLCVAGRKALYQFCEQQDVPHKRIGKLIVSPVQEHPALVQLQQTAQRLGIPLLQLDQTDISELEPAVTATAGLFSPSTGIIDSHQYMYRLQQLSEQQGALVACHSNLLSARDNDQGWQIAVETADGTLELQVRVLINAAGLSARQVALACGERPEHTPALYPCRGHYFSLPGRSPFHHLVYPLPEPQLAGLGVHATLDMGGQVRFGPDVQYLPGINEDPHWSPSSDNNLYHVDPQRAQAFATAIQRWYPQLGTDQLQPAYAGIRPKLSGPGQSVADFMLQNGHPDLPPALHLFGIESPGLTASLAIAEEVSTMLNMN</sequence>
<dbReference type="GO" id="GO:0047545">
    <property type="term" value="F:(S)-2-hydroxyglutarate dehydrogenase activity"/>
    <property type="evidence" value="ECO:0007669"/>
    <property type="project" value="TreeGrafter"/>
</dbReference>
<dbReference type="RefSeq" id="WP_283172451.1">
    <property type="nucleotide sequence ID" value="NZ_JAPNOA010000016.1"/>
</dbReference>
<evidence type="ECO:0000313" key="8">
    <source>
        <dbReference type="Proteomes" id="UP001150830"/>
    </source>
</evidence>
<protein>
    <submittedName>
        <fullName evidence="7">NAD(P)/FAD-dependent oxidoreductase</fullName>
    </submittedName>
</protein>
<dbReference type="InterPro" id="IPR036188">
    <property type="entry name" value="FAD/NAD-bd_sf"/>
</dbReference>
<evidence type="ECO:0000313" key="7">
    <source>
        <dbReference type="EMBL" id="MCY0964233.1"/>
    </source>
</evidence>
<evidence type="ECO:0000256" key="5">
    <source>
        <dbReference type="ARBA" id="ARBA00037941"/>
    </source>
</evidence>